<dbReference type="SUPFAM" id="SSF55287">
    <property type="entry name" value="RPB5-like RNA polymerase subunit"/>
    <property type="match status" value="1"/>
</dbReference>
<comment type="similarity">
    <text evidence="3">Belongs to the archaeal Rpo5/eukaryotic RPB5 RNA polymerase subunit family.</text>
</comment>
<dbReference type="Pfam" id="PF01191">
    <property type="entry name" value="RNA_pol_Rpb5_C"/>
    <property type="match status" value="1"/>
</dbReference>
<evidence type="ECO:0000313" key="5">
    <source>
        <dbReference type="EMBL" id="CAE0335070.1"/>
    </source>
</evidence>
<dbReference type="PIRSF" id="PIRSF000747">
    <property type="entry name" value="RPB5"/>
    <property type="match status" value="1"/>
</dbReference>
<accession>A0A7S3N0M2</accession>
<comment type="subcellular location">
    <subcellularLocation>
        <location evidence="1">Nucleus</location>
    </subcellularLocation>
</comment>
<dbReference type="GO" id="GO:0006362">
    <property type="term" value="P:transcription elongation by RNA polymerase I"/>
    <property type="evidence" value="ECO:0007669"/>
    <property type="project" value="TreeGrafter"/>
</dbReference>
<dbReference type="AlphaFoldDB" id="A0A7S3N0M2"/>
<gene>
    <name evidence="5" type="ORF">SINC0208_LOCUS15709</name>
</gene>
<dbReference type="GO" id="GO:0003677">
    <property type="term" value="F:DNA binding"/>
    <property type="evidence" value="ECO:0007669"/>
    <property type="project" value="InterPro"/>
</dbReference>
<dbReference type="InterPro" id="IPR035913">
    <property type="entry name" value="RPB5-like_sf"/>
</dbReference>
<sequence length="204" mass="23273">MLSDRGYNIGQEHYAESVDSLKEKITKTTNPESGAGSYNGLDYQYFKKQDGRAVDADFQADFDHNKIGVFWRYEEDKINSETLKGVQIAALTLKVNRVILIVKGETSLAKRTQADSKVLAMEVFTLDDLQVNITEHVLVPKHTVLTDDQKQELLKQYRIKDHQLPKIRSSDPIARYFGVSRGDVMKIIRPSETAGRYVTYRVVM</sequence>
<dbReference type="GO" id="GO:0006366">
    <property type="term" value="P:transcription by RNA polymerase II"/>
    <property type="evidence" value="ECO:0007669"/>
    <property type="project" value="TreeGrafter"/>
</dbReference>
<dbReference type="InterPro" id="IPR014381">
    <property type="entry name" value="Arch_Rpo5/euc_Rpb5"/>
</dbReference>
<dbReference type="GO" id="GO:0042797">
    <property type="term" value="P:tRNA transcription by RNA polymerase III"/>
    <property type="evidence" value="ECO:0007669"/>
    <property type="project" value="TreeGrafter"/>
</dbReference>
<dbReference type="NCBIfam" id="NF007129">
    <property type="entry name" value="PRK09570.1"/>
    <property type="match status" value="1"/>
</dbReference>
<keyword evidence="2" id="KW-0804">Transcription</keyword>
<dbReference type="GO" id="GO:0005665">
    <property type="term" value="C:RNA polymerase II, core complex"/>
    <property type="evidence" value="ECO:0007669"/>
    <property type="project" value="TreeGrafter"/>
</dbReference>
<organism evidence="5">
    <name type="scientific">Strombidium inclinatum</name>
    <dbReference type="NCBI Taxonomy" id="197538"/>
    <lineage>
        <taxon>Eukaryota</taxon>
        <taxon>Sar</taxon>
        <taxon>Alveolata</taxon>
        <taxon>Ciliophora</taxon>
        <taxon>Intramacronucleata</taxon>
        <taxon>Spirotrichea</taxon>
        <taxon>Oligotrichia</taxon>
        <taxon>Strombidiidae</taxon>
        <taxon>Strombidium</taxon>
    </lineage>
</organism>
<dbReference type="GO" id="GO:0005666">
    <property type="term" value="C:RNA polymerase III complex"/>
    <property type="evidence" value="ECO:0007669"/>
    <property type="project" value="TreeGrafter"/>
</dbReference>
<feature type="domain" description="RNA polymerase subunit H/Rpb5 C-terminal" evidence="4">
    <location>
        <begin position="131"/>
        <end position="203"/>
    </location>
</feature>
<dbReference type="Gene3D" id="3.90.940.20">
    <property type="entry name" value="RPB5-like RNA polymerase subunit"/>
    <property type="match status" value="1"/>
</dbReference>
<dbReference type="EMBL" id="HBIH01038908">
    <property type="protein sequence ID" value="CAE0335070.1"/>
    <property type="molecule type" value="Transcribed_RNA"/>
</dbReference>
<evidence type="ECO:0000256" key="1">
    <source>
        <dbReference type="ARBA" id="ARBA00004123"/>
    </source>
</evidence>
<dbReference type="HAMAP" id="MF_00025">
    <property type="entry name" value="RNApol_Rpo5_RPB5"/>
    <property type="match status" value="1"/>
</dbReference>
<dbReference type="InterPro" id="IPR000783">
    <property type="entry name" value="RNA_pol_subH/Rpb5_C"/>
</dbReference>
<proteinExistence type="inferred from homology"/>
<evidence type="ECO:0000259" key="4">
    <source>
        <dbReference type="Pfam" id="PF01191"/>
    </source>
</evidence>
<dbReference type="GO" id="GO:0005736">
    <property type="term" value="C:RNA polymerase I complex"/>
    <property type="evidence" value="ECO:0007669"/>
    <property type="project" value="TreeGrafter"/>
</dbReference>
<name>A0A7S3N0M2_9SPIT</name>
<dbReference type="Gene3D" id="3.40.1340.10">
    <property type="entry name" value="RNA polymerase, Rpb5, N-terminal domain"/>
    <property type="match status" value="1"/>
</dbReference>
<evidence type="ECO:0000256" key="3">
    <source>
        <dbReference type="ARBA" id="ARBA00025765"/>
    </source>
</evidence>
<evidence type="ECO:0000256" key="2">
    <source>
        <dbReference type="ARBA" id="ARBA00023163"/>
    </source>
</evidence>
<dbReference type="FunFam" id="3.90.940.20:FF:000001">
    <property type="entry name" value="DNA-directed RNA polymerases I, II, and III subunit RPABC1"/>
    <property type="match status" value="1"/>
</dbReference>
<dbReference type="PANTHER" id="PTHR10535:SF0">
    <property type="entry name" value="DNA-DIRECTED RNA POLYMERASES I, II, AND III SUBUNIT RPABC1"/>
    <property type="match status" value="1"/>
</dbReference>
<protein>
    <recommendedName>
        <fullName evidence="4">RNA polymerase subunit H/Rpb5 C-terminal domain-containing protein</fullName>
    </recommendedName>
</protein>
<dbReference type="GO" id="GO:0003899">
    <property type="term" value="F:DNA-directed RNA polymerase activity"/>
    <property type="evidence" value="ECO:0007669"/>
    <property type="project" value="InterPro"/>
</dbReference>
<dbReference type="PANTHER" id="PTHR10535">
    <property type="entry name" value="DNA-DIRECTED RNA POLYMERASES I, II, AND III SUBUNIT RPABC1"/>
    <property type="match status" value="1"/>
</dbReference>
<dbReference type="SUPFAM" id="SSF53036">
    <property type="entry name" value="Eukaryotic RPB5 N-terminal domain"/>
    <property type="match status" value="1"/>
</dbReference>
<dbReference type="InterPro" id="IPR036710">
    <property type="entry name" value="RNA_pol_Rpb5_N_sf"/>
</dbReference>
<reference evidence="5" key="1">
    <citation type="submission" date="2021-01" db="EMBL/GenBank/DDBJ databases">
        <authorList>
            <person name="Corre E."/>
            <person name="Pelletier E."/>
            <person name="Niang G."/>
            <person name="Scheremetjew M."/>
            <person name="Finn R."/>
            <person name="Kale V."/>
            <person name="Holt S."/>
            <person name="Cochrane G."/>
            <person name="Meng A."/>
            <person name="Brown T."/>
            <person name="Cohen L."/>
        </authorList>
    </citation>
    <scope>NUCLEOTIDE SEQUENCE</scope>
    <source>
        <strain evidence="5">S3</strain>
    </source>
</reference>